<feature type="signal peptide" evidence="4">
    <location>
        <begin position="1"/>
        <end position="21"/>
    </location>
</feature>
<evidence type="ECO:0000259" key="5">
    <source>
        <dbReference type="PROSITE" id="PS50240"/>
    </source>
</evidence>
<feature type="disulfide bond" evidence="2">
    <location>
        <begin position="576"/>
        <end position="591"/>
    </location>
</feature>
<feature type="disulfide bond" evidence="2">
    <location>
        <begin position="1018"/>
        <end position="1036"/>
    </location>
</feature>
<dbReference type="SUPFAM" id="SSF57424">
    <property type="entry name" value="LDL receptor-like module"/>
    <property type="match status" value="5"/>
</dbReference>
<dbReference type="InterPro" id="IPR018114">
    <property type="entry name" value="TRYPSIN_HIS"/>
</dbReference>
<dbReference type="CDD" id="cd00190">
    <property type="entry name" value="Tryp_SPc"/>
    <property type="match status" value="1"/>
</dbReference>
<feature type="chain" id="PRO_5035146048" evidence="4">
    <location>
        <begin position="22"/>
        <end position="1048"/>
    </location>
</feature>
<dbReference type="Proteomes" id="UP000786811">
    <property type="component" value="Unassembled WGS sequence"/>
</dbReference>
<keyword evidence="3 6" id="KW-0645">Protease</keyword>
<keyword evidence="3" id="KW-0378">Hydrolase</keyword>
<comment type="caution">
    <text evidence="6">The sequence shown here is derived from an EMBL/GenBank/DDBJ whole genome shotgun (WGS) entry which is preliminary data.</text>
</comment>
<dbReference type="PROSITE" id="PS00134">
    <property type="entry name" value="TRYPSIN_HIS"/>
    <property type="match status" value="1"/>
</dbReference>
<dbReference type="SMART" id="SM00020">
    <property type="entry name" value="Tryp_SPc"/>
    <property type="match status" value="1"/>
</dbReference>
<dbReference type="CDD" id="cd00112">
    <property type="entry name" value="LDLa"/>
    <property type="match status" value="4"/>
</dbReference>
<feature type="disulfide bond" evidence="2">
    <location>
        <begin position="46"/>
        <end position="61"/>
    </location>
</feature>
<comment type="caution">
    <text evidence="2">Lacks conserved residue(s) required for the propagation of feature annotation.</text>
</comment>
<dbReference type="AlphaFoldDB" id="A0A8J2MG90"/>
<proteinExistence type="predicted"/>
<keyword evidence="1 2" id="KW-1015">Disulfide bond</keyword>
<dbReference type="InterPro" id="IPR001254">
    <property type="entry name" value="Trypsin_dom"/>
</dbReference>
<dbReference type="EMBL" id="CAJNRD030001117">
    <property type="protein sequence ID" value="CAG5077976.1"/>
    <property type="molecule type" value="Genomic_DNA"/>
</dbReference>
<dbReference type="Pfam" id="PF09342">
    <property type="entry name" value="DUF1986"/>
    <property type="match status" value="1"/>
</dbReference>
<dbReference type="GO" id="GO:0004252">
    <property type="term" value="F:serine-type endopeptidase activity"/>
    <property type="evidence" value="ECO:0007669"/>
    <property type="project" value="InterPro"/>
</dbReference>
<feature type="disulfide bond" evidence="2">
    <location>
        <begin position="1011"/>
        <end position="1023"/>
    </location>
</feature>
<feature type="disulfide bond" evidence="2">
    <location>
        <begin position="117"/>
        <end position="132"/>
    </location>
</feature>
<dbReference type="Pfam" id="PF00057">
    <property type="entry name" value="Ldl_recept_a"/>
    <property type="match status" value="3"/>
</dbReference>
<evidence type="ECO:0000256" key="2">
    <source>
        <dbReference type="PROSITE-ProRule" id="PRU00124"/>
    </source>
</evidence>
<dbReference type="FunFam" id="2.40.10.10:FF:000068">
    <property type="entry name" value="transmembrane protease serine 2"/>
    <property type="match status" value="1"/>
</dbReference>
<evidence type="ECO:0000256" key="4">
    <source>
        <dbReference type="SAM" id="SignalP"/>
    </source>
</evidence>
<dbReference type="PROSITE" id="PS50068">
    <property type="entry name" value="LDLRA_2"/>
    <property type="match status" value="4"/>
</dbReference>
<evidence type="ECO:0000313" key="6">
    <source>
        <dbReference type="EMBL" id="CAG5077976.1"/>
    </source>
</evidence>
<dbReference type="InterPro" id="IPR009003">
    <property type="entry name" value="Peptidase_S1_PA"/>
</dbReference>
<gene>
    <name evidence="6" type="ORF">HICCMSTLAB_LOCUS2607</name>
</gene>
<dbReference type="PROSITE" id="PS01209">
    <property type="entry name" value="LDLRA_1"/>
    <property type="match status" value="1"/>
</dbReference>
<organism evidence="6 7">
    <name type="scientific">Cotesia congregata</name>
    <name type="common">Parasitoid wasp</name>
    <name type="synonym">Apanteles congregatus</name>
    <dbReference type="NCBI Taxonomy" id="51543"/>
    <lineage>
        <taxon>Eukaryota</taxon>
        <taxon>Metazoa</taxon>
        <taxon>Ecdysozoa</taxon>
        <taxon>Arthropoda</taxon>
        <taxon>Hexapoda</taxon>
        <taxon>Insecta</taxon>
        <taxon>Pterygota</taxon>
        <taxon>Neoptera</taxon>
        <taxon>Endopterygota</taxon>
        <taxon>Hymenoptera</taxon>
        <taxon>Apocrita</taxon>
        <taxon>Ichneumonoidea</taxon>
        <taxon>Braconidae</taxon>
        <taxon>Microgastrinae</taxon>
        <taxon>Cotesia</taxon>
    </lineage>
</organism>
<dbReference type="PANTHER" id="PTHR24252:SF7">
    <property type="entry name" value="HYALIN"/>
    <property type="match status" value="1"/>
</dbReference>
<dbReference type="InterPro" id="IPR036055">
    <property type="entry name" value="LDL_receptor-like_sf"/>
</dbReference>
<dbReference type="Pfam" id="PF00089">
    <property type="entry name" value="Trypsin"/>
    <property type="match status" value="1"/>
</dbReference>
<dbReference type="InterPro" id="IPR023415">
    <property type="entry name" value="LDLR_class-A_CS"/>
</dbReference>
<keyword evidence="4" id="KW-0732">Signal</keyword>
<dbReference type="InterPro" id="IPR043504">
    <property type="entry name" value="Peptidase_S1_PA_chymotrypsin"/>
</dbReference>
<dbReference type="PROSITE" id="PS00135">
    <property type="entry name" value="TRYPSIN_SER"/>
    <property type="match status" value="1"/>
</dbReference>
<keyword evidence="7" id="KW-1185">Reference proteome</keyword>
<feature type="domain" description="Peptidase S1" evidence="5">
    <location>
        <begin position="255"/>
        <end position="483"/>
    </location>
</feature>
<dbReference type="GO" id="GO:0006508">
    <property type="term" value="P:proteolysis"/>
    <property type="evidence" value="ECO:0007669"/>
    <property type="project" value="UniProtKB-KW"/>
</dbReference>
<dbReference type="InterPro" id="IPR002172">
    <property type="entry name" value="LDrepeatLR_classA_rpt"/>
</dbReference>
<reference evidence="6" key="1">
    <citation type="submission" date="2021-04" db="EMBL/GenBank/DDBJ databases">
        <authorList>
            <person name="Chebbi M.A.C M."/>
        </authorList>
    </citation>
    <scope>NUCLEOTIDE SEQUENCE</scope>
</reference>
<dbReference type="PRINTS" id="PR00261">
    <property type="entry name" value="LDLRECEPTOR"/>
</dbReference>
<dbReference type="PROSITE" id="PS50240">
    <property type="entry name" value="TRYPSIN_DOM"/>
    <property type="match status" value="1"/>
</dbReference>
<sequence>MNILVVLVLILLVFSEYKSSGETEECPPNKLKCYDNSTCIESAYWCDKWFDCPDSSDELYCTCKDRISVQYHCDGVHDCPNGEDEIGCFGCDQDSFSCFEGTDDLSKQQCVSLSQRCDGIWNCENGRDEKDCHLLRESYVNNADIVSVGYSSGYLFKNWYGKWYPVCSSSWIKAVNMWAHSACSSEVGRLTSQPTIKMVPVRRGLGLFISQTKTGKIQIQQDCGGQAVFVKCPVIPCGSTAPEASTSEILVASRIFGGKKSKPHAWPYIVAIHSYYRLFINCSGTIIDEKWILTAAHCVDSHPKNYYRIYAGLIRHHTWSPMTQTRRVEFVIRHPNFNPLTGANDIALMKLDEPLKFNRYVRNLCLPLPTWGTIPAVHEICTVIGWGISIQNGEREEEELREVELPIFDKCNDSTICTYEREKDACKGDSGGPLMCQIPNSNRLYIAGIVNREENNNPCGHFDAAGVYARVSFHYPWIKKTMNLDSRSFGFKLLEHCPGYECYGEDSICYNSDAQCNNYINCWTGIDEFENCSRNLPDELVNRDNKYSMIKWNSEENVDHFICTDVTQTIPRSLRCDKKIDCEDGSDELNCRCTDILYIKHPLSICNGRIDCADKTDELNCHDRRNENNTYLCTRSAVIIPAEKRCNGIRDCQLSDDEIDCYALTNGSHIELDIEGSTVLKINGIVSVNRNNTWTIKCFRNTIKLADEANKYCNILGFGNYKSISPLYIDARILKGYTSSKNSSITFNHYEVIKSILQSRHFGDCFALFIECQMSFKNPLSEYLYESNWTNEETYLLPWEATIFVDGKYHCPVLLLDTTWALTSTRCTKDINLKNNITAVVAGLSIPYQHVNGPHEEIRIVDHIENVGQLHTTLLHFNKLPITRYIKPIFVNHAKPYLSERGYCQATGVNQKLEKKSTILFVDIVGCPKNRLICFKNSIENWCSDNDSTENWSGFVSCYNSKGWYVAAVFHEKDIFCKITDSNTFIGIDIAFHFFSDIMNKIHIKLPSAQCDVNDMQCAEGKCIPRKDVCNGIQDCRDGSDENKDNCF</sequence>
<dbReference type="SMART" id="SM00192">
    <property type="entry name" value="LDLa"/>
    <property type="match status" value="7"/>
</dbReference>
<dbReference type="InterPro" id="IPR033116">
    <property type="entry name" value="TRYPSIN_SER"/>
</dbReference>
<dbReference type="PANTHER" id="PTHR24252">
    <property type="entry name" value="ACROSIN-RELATED"/>
    <property type="match status" value="1"/>
</dbReference>
<dbReference type="SUPFAM" id="SSF50494">
    <property type="entry name" value="Trypsin-like serine proteases"/>
    <property type="match status" value="2"/>
</dbReference>
<keyword evidence="3" id="KW-0720">Serine protease</keyword>
<dbReference type="Gene3D" id="2.40.10.10">
    <property type="entry name" value="Trypsin-like serine proteases"/>
    <property type="match status" value="1"/>
</dbReference>
<evidence type="ECO:0000256" key="1">
    <source>
        <dbReference type="ARBA" id="ARBA00023157"/>
    </source>
</evidence>
<name>A0A8J2MG90_COTCN</name>
<dbReference type="OrthoDB" id="10016557at2759"/>
<evidence type="ECO:0000313" key="7">
    <source>
        <dbReference type="Proteomes" id="UP000786811"/>
    </source>
</evidence>
<accession>A0A8J2MG90</accession>
<evidence type="ECO:0000256" key="3">
    <source>
        <dbReference type="RuleBase" id="RU363034"/>
    </source>
</evidence>
<dbReference type="InterPro" id="IPR015420">
    <property type="entry name" value="Peptidase_S1A_nudel"/>
</dbReference>
<protein>
    <submittedName>
        <fullName evidence="6">Putative serine protease nudel</fullName>
    </submittedName>
</protein>
<dbReference type="Gene3D" id="4.10.400.10">
    <property type="entry name" value="Low-density Lipoprotein Receptor"/>
    <property type="match status" value="5"/>
</dbReference>